<dbReference type="Proteomes" id="UP000219215">
    <property type="component" value="Chromosome DPRO"/>
</dbReference>
<evidence type="ECO:0000313" key="10">
    <source>
        <dbReference type="Proteomes" id="UP000219215"/>
    </source>
</evidence>
<dbReference type="AlphaFoldDB" id="A0A2C8FDT4"/>
<feature type="transmembrane region" description="Helical" evidence="6">
    <location>
        <begin position="374"/>
        <end position="396"/>
    </location>
</feature>
<feature type="region of interest" description="Disordered" evidence="5">
    <location>
        <begin position="42"/>
        <end position="196"/>
    </location>
</feature>
<evidence type="ECO:0000256" key="2">
    <source>
        <dbReference type="ARBA" id="ARBA00022692"/>
    </source>
</evidence>
<dbReference type="EMBL" id="LT907975">
    <property type="protein sequence ID" value="SOB60937.1"/>
    <property type="molecule type" value="Genomic_DNA"/>
</dbReference>
<keyword evidence="2 6" id="KW-0812">Transmembrane</keyword>
<feature type="compositionally biased region" description="Acidic residues" evidence="5">
    <location>
        <begin position="42"/>
        <end position="54"/>
    </location>
</feature>
<gene>
    <name evidence="9" type="ORF">DPRO_4018</name>
</gene>
<keyword evidence="4 6" id="KW-0472">Membrane</keyword>
<dbReference type="InterPro" id="IPR006977">
    <property type="entry name" value="Yip1_dom"/>
</dbReference>
<evidence type="ECO:0000256" key="6">
    <source>
        <dbReference type="SAM" id="Phobius"/>
    </source>
</evidence>
<dbReference type="Pfam" id="PF04893">
    <property type="entry name" value="Yip1"/>
    <property type="match status" value="1"/>
</dbReference>
<dbReference type="OrthoDB" id="5469864at2"/>
<dbReference type="InterPro" id="IPR011723">
    <property type="entry name" value="Znf/thioredoxin_put"/>
</dbReference>
<evidence type="ECO:0000256" key="1">
    <source>
        <dbReference type="ARBA" id="ARBA00004141"/>
    </source>
</evidence>
<dbReference type="KEGG" id="pprf:DPRO_4018"/>
<sequence>MEILCPECQFSREVDESKIPAKSQVATCPKCKTKFRFRELPEEENFEIHEEEQEKDIQPPSVEEVVPTQSAVPEQEEIQEQPVEASPSETNESEEAKQEESAFPNLPSDSPNRNEALWDKLGRMTPPAGGQKTVREERAEAETQPSNQASERETQPQQNEPDPIPGWNGEFSEDFPDPMHDDAEDENRGSSPLVPPPFEQLDRYGFFHGLYMTVKLIITSPRLFFSVMPVGGGLSKPLTFTILLTMIQGFVQYFWGLVGLSASAQPGNDPIGGVSSALAPILMLLFMPALIAAGQFVITGIYHLLLILMRADNQGFEGTFRALAYANAPIILGIFPMPIAEIEVVWMAVAAIWGLFLTITGLKHIHKTSFAKVIPVALIPLLLGMIAALAIFQGGMATV</sequence>
<evidence type="ECO:0000259" key="7">
    <source>
        <dbReference type="Pfam" id="PF04893"/>
    </source>
</evidence>
<comment type="subcellular location">
    <subcellularLocation>
        <location evidence="1">Membrane</location>
        <topology evidence="1">Multi-pass membrane protein</topology>
    </subcellularLocation>
</comment>
<evidence type="ECO:0000259" key="8">
    <source>
        <dbReference type="Pfam" id="PF13717"/>
    </source>
</evidence>
<keyword evidence="10" id="KW-1185">Reference proteome</keyword>
<proteinExistence type="predicted"/>
<feature type="transmembrane region" description="Helical" evidence="6">
    <location>
        <begin position="345"/>
        <end position="362"/>
    </location>
</feature>
<feature type="transmembrane region" description="Helical" evidence="6">
    <location>
        <begin position="237"/>
        <end position="258"/>
    </location>
</feature>
<reference evidence="10" key="1">
    <citation type="submission" date="2017-09" db="EMBL/GenBank/DDBJ databases">
        <authorList>
            <person name="Regsiter A."/>
            <person name="William W."/>
        </authorList>
    </citation>
    <scope>NUCLEOTIDE SEQUENCE [LARGE SCALE GENOMIC DNA]</scope>
    <source>
        <strain evidence="10">500-1</strain>
    </source>
</reference>
<feature type="transmembrane region" description="Helical" evidence="6">
    <location>
        <begin position="278"/>
        <end position="308"/>
    </location>
</feature>
<organism evidence="9 10">
    <name type="scientific">Pseudodesulfovibrio profundus</name>
    <dbReference type="NCBI Taxonomy" id="57320"/>
    <lineage>
        <taxon>Bacteria</taxon>
        <taxon>Pseudomonadati</taxon>
        <taxon>Thermodesulfobacteriota</taxon>
        <taxon>Desulfovibrionia</taxon>
        <taxon>Desulfovibrionales</taxon>
        <taxon>Desulfovibrionaceae</taxon>
    </lineage>
</organism>
<feature type="compositionally biased region" description="Polar residues" evidence="5">
    <location>
        <begin position="143"/>
        <end position="160"/>
    </location>
</feature>
<dbReference type="Pfam" id="PF13717">
    <property type="entry name" value="Zn_ribbon_4"/>
    <property type="match status" value="1"/>
</dbReference>
<feature type="domain" description="Yip1" evidence="7">
    <location>
        <begin position="217"/>
        <end position="390"/>
    </location>
</feature>
<dbReference type="GO" id="GO:0016020">
    <property type="term" value="C:membrane"/>
    <property type="evidence" value="ECO:0007669"/>
    <property type="project" value="UniProtKB-SubCell"/>
</dbReference>
<evidence type="ECO:0000256" key="3">
    <source>
        <dbReference type="ARBA" id="ARBA00022989"/>
    </source>
</evidence>
<feature type="transmembrane region" description="Helical" evidence="6">
    <location>
        <begin position="320"/>
        <end position="339"/>
    </location>
</feature>
<protein>
    <recommendedName>
        <fullName evidence="11">Yip1 domain-containing protein</fullName>
    </recommendedName>
</protein>
<dbReference type="NCBIfam" id="TIGR02098">
    <property type="entry name" value="MJ0042_CXXC"/>
    <property type="match status" value="1"/>
</dbReference>
<evidence type="ECO:0000313" key="9">
    <source>
        <dbReference type="EMBL" id="SOB60937.1"/>
    </source>
</evidence>
<evidence type="ECO:0000256" key="5">
    <source>
        <dbReference type="SAM" id="MobiDB-lite"/>
    </source>
</evidence>
<name>A0A2C8FDT4_9BACT</name>
<dbReference type="RefSeq" id="WP_162291202.1">
    <property type="nucleotide sequence ID" value="NZ_LT907975.1"/>
</dbReference>
<feature type="transmembrane region" description="Helical" evidence="6">
    <location>
        <begin position="204"/>
        <end position="225"/>
    </location>
</feature>
<evidence type="ECO:0000256" key="4">
    <source>
        <dbReference type="ARBA" id="ARBA00023136"/>
    </source>
</evidence>
<feature type="domain" description="Zinc finger/thioredoxin putative" evidence="8">
    <location>
        <begin position="1"/>
        <end position="36"/>
    </location>
</feature>
<accession>A0A2C8FDT4</accession>
<evidence type="ECO:0008006" key="11">
    <source>
        <dbReference type="Google" id="ProtNLM"/>
    </source>
</evidence>
<keyword evidence="3 6" id="KW-1133">Transmembrane helix</keyword>